<proteinExistence type="predicted"/>
<dbReference type="Proteomes" id="UP000677413">
    <property type="component" value="Unassembled WGS sequence"/>
</dbReference>
<evidence type="ECO:0000313" key="3">
    <source>
        <dbReference type="Proteomes" id="UP000677413"/>
    </source>
</evidence>
<dbReference type="InterPro" id="IPR036278">
    <property type="entry name" value="Sialidase_sf"/>
</dbReference>
<comment type="caution">
    <text evidence="2">The sequence shown here is derived from an EMBL/GenBank/DDBJ whole genome shotgun (WGS) entry which is preliminary data.</text>
</comment>
<dbReference type="InterPro" id="IPR015943">
    <property type="entry name" value="WD40/YVTN_repeat-like_dom_sf"/>
</dbReference>
<gene>
    <name evidence="2" type="ORF">J8N05_20200</name>
</gene>
<dbReference type="AlphaFoldDB" id="A0A940XX38"/>
<accession>A0A940XX38</accession>
<name>A0A940XX38_9ACTN</name>
<reference evidence="2 3" key="1">
    <citation type="submission" date="2021-04" db="EMBL/GenBank/DDBJ databases">
        <authorList>
            <person name="Tang X."/>
            <person name="Zhou X."/>
            <person name="Chen X."/>
            <person name="Cernava T."/>
            <person name="Zhang C."/>
        </authorList>
    </citation>
    <scope>NUCLEOTIDE SEQUENCE [LARGE SCALE GENOMIC DNA]</scope>
    <source>
        <strain evidence="2 3">BH-SS-21</strain>
    </source>
</reference>
<organism evidence="2 3">
    <name type="scientific">Streptomyces liliiviolaceus</name>
    <dbReference type="NCBI Taxonomy" id="2823109"/>
    <lineage>
        <taxon>Bacteria</taxon>
        <taxon>Bacillati</taxon>
        <taxon>Actinomycetota</taxon>
        <taxon>Actinomycetes</taxon>
        <taxon>Kitasatosporales</taxon>
        <taxon>Streptomycetaceae</taxon>
        <taxon>Streptomyces</taxon>
    </lineage>
</organism>
<dbReference type="RefSeq" id="WP_210884715.1">
    <property type="nucleotide sequence ID" value="NZ_JAGPYQ010000001.1"/>
</dbReference>
<dbReference type="EMBL" id="JAGPYQ010000001">
    <property type="protein sequence ID" value="MBQ0850503.1"/>
    <property type="molecule type" value="Genomic_DNA"/>
</dbReference>
<dbReference type="Gene3D" id="2.130.10.10">
    <property type="entry name" value="YVTN repeat-like/Quinoprotein amine dehydrogenase"/>
    <property type="match status" value="1"/>
</dbReference>
<protein>
    <recommendedName>
        <fullName evidence="4">Exo-alpha-sialidase</fullName>
    </recommendedName>
</protein>
<keyword evidence="3" id="KW-1185">Reference proteome</keyword>
<evidence type="ECO:0000256" key="1">
    <source>
        <dbReference type="SAM" id="MobiDB-lite"/>
    </source>
</evidence>
<feature type="region of interest" description="Disordered" evidence="1">
    <location>
        <begin position="1"/>
        <end position="30"/>
    </location>
</feature>
<sequence length="218" mass="23275">MTDEATIQDRALTGPLRIPGTAGADAEPPTVARSGNNVFVLWHEFPPGFDPNNPQPDIFLARSTNGGSTFQPRINLSNSPTISSEETLTVSGSRVYVVWVEAGDVVFRRDRENDGVYSNRITLSSANTGAAPELLRIAASGSNVFVAWRATLNNEDTAFLTRSTNGGDSFQAPARVGVSDLPQPGLAMTLVSDNRVLVAWRTSGPPGTQGEIFYVLAP</sequence>
<evidence type="ECO:0000313" key="2">
    <source>
        <dbReference type="EMBL" id="MBQ0850503.1"/>
    </source>
</evidence>
<evidence type="ECO:0008006" key="4">
    <source>
        <dbReference type="Google" id="ProtNLM"/>
    </source>
</evidence>
<dbReference type="SUPFAM" id="SSF50939">
    <property type="entry name" value="Sialidases"/>
    <property type="match status" value="1"/>
</dbReference>